<keyword evidence="3 5" id="KW-1133">Transmembrane helix</keyword>
<protein>
    <submittedName>
        <fullName evidence="7">Putative exopolysaccharide production protein, exoQ</fullName>
    </submittedName>
</protein>
<feature type="transmembrane region" description="Helical" evidence="5">
    <location>
        <begin position="234"/>
        <end position="253"/>
    </location>
</feature>
<evidence type="ECO:0000256" key="3">
    <source>
        <dbReference type="ARBA" id="ARBA00022989"/>
    </source>
</evidence>
<gene>
    <name evidence="7" type="ORF">SI859A1_00349</name>
</gene>
<dbReference type="PANTHER" id="PTHR37422:SF21">
    <property type="entry name" value="EXOQ-LIKE PROTEIN"/>
    <property type="match status" value="1"/>
</dbReference>
<dbReference type="Pfam" id="PF04932">
    <property type="entry name" value="Wzy_C"/>
    <property type="match status" value="1"/>
</dbReference>
<keyword evidence="8" id="KW-1185">Reference proteome</keyword>
<dbReference type="EMBL" id="AAPJ01000004">
    <property type="protein sequence ID" value="EAS49690.1"/>
    <property type="molecule type" value="Genomic_DNA"/>
</dbReference>
<evidence type="ECO:0000256" key="2">
    <source>
        <dbReference type="ARBA" id="ARBA00022692"/>
    </source>
</evidence>
<feature type="transmembrane region" description="Helical" evidence="5">
    <location>
        <begin position="258"/>
        <end position="277"/>
    </location>
</feature>
<comment type="caution">
    <text evidence="7">The sequence shown here is derived from an EMBL/GenBank/DDBJ whole genome shotgun (WGS) entry which is preliminary data.</text>
</comment>
<name>Q1YH89_AURMS</name>
<feature type="transmembrane region" description="Helical" evidence="5">
    <location>
        <begin position="385"/>
        <end position="406"/>
    </location>
</feature>
<evidence type="ECO:0000313" key="8">
    <source>
        <dbReference type="Proteomes" id="UP000000321"/>
    </source>
</evidence>
<feature type="transmembrane region" description="Helical" evidence="5">
    <location>
        <begin position="412"/>
        <end position="428"/>
    </location>
</feature>
<feature type="transmembrane region" description="Helical" evidence="5">
    <location>
        <begin position="184"/>
        <end position="203"/>
    </location>
</feature>
<dbReference type="InterPro" id="IPR007016">
    <property type="entry name" value="O-antigen_ligase-rel_domated"/>
</dbReference>
<dbReference type="PANTHER" id="PTHR37422">
    <property type="entry name" value="TEICHURONIC ACID BIOSYNTHESIS PROTEIN TUAE"/>
    <property type="match status" value="1"/>
</dbReference>
<dbReference type="RefSeq" id="WP_009208229.1">
    <property type="nucleotide sequence ID" value="NZ_BBWP01000031.1"/>
</dbReference>
<feature type="transmembrane region" description="Helical" evidence="5">
    <location>
        <begin position="349"/>
        <end position="373"/>
    </location>
</feature>
<feature type="domain" description="O-antigen ligase-related" evidence="6">
    <location>
        <begin position="215"/>
        <end position="361"/>
    </location>
</feature>
<dbReference type="GO" id="GO:0016020">
    <property type="term" value="C:membrane"/>
    <property type="evidence" value="ECO:0007669"/>
    <property type="project" value="UniProtKB-SubCell"/>
</dbReference>
<accession>Q1YH89</accession>
<dbReference type="InterPro" id="IPR051533">
    <property type="entry name" value="WaaL-like"/>
</dbReference>
<proteinExistence type="predicted"/>
<dbReference type="Proteomes" id="UP000000321">
    <property type="component" value="Unassembled WGS sequence"/>
</dbReference>
<keyword evidence="4 5" id="KW-0472">Membrane</keyword>
<evidence type="ECO:0000256" key="5">
    <source>
        <dbReference type="SAM" id="Phobius"/>
    </source>
</evidence>
<evidence type="ECO:0000313" key="7">
    <source>
        <dbReference type="EMBL" id="EAS49690.1"/>
    </source>
</evidence>
<keyword evidence="2 5" id="KW-0812">Transmembrane</keyword>
<feature type="transmembrane region" description="Helical" evidence="5">
    <location>
        <begin position="143"/>
        <end position="164"/>
    </location>
</feature>
<evidence type="ECO:0000259" key="6">
    <source>
        <dbReference type="Pfam" id="PF04932"/>
    </source>
</evidence>
<organism evidence="7 8">
    <name type="scientific">Aurantimonas manganoxydans (strain ATCC BAA-1229 / DSM 21871 / SI85-9A1)</name>
    <dbReference type="NCBI Taxonomy" id="287752"/>
    <lineage>
        <taxon>Bacteria</taxon>
        <taxon>Pseudomonadati</taxon>
        <taxon>Pseudomonadota</taxon>
        <taxon>Alphaproteobacteria</taxon>
        <taxon>Hyphomicrobiales</taxon>
        <taxon>Aurantimonadaceae</taxon>
        <taxon>Aurantimonas</taxon>
    </lineage>
</organism>
<evidence type="ECO:0000256" key="1">
    <source>
        <dbReference type="ARBA" id="ARBA00004141"/>
    </source>
</evidence>
<sequence length="434" mass="47374">MSSIAVQNRTDFRSFGDTQWWTDTVRMLLGAGIFTALLVTVTPFAVTFTGDQDAGSLANQLGYASLALVVFAGHALFTDRTTLLAMARPMWIIMAAWLLVSALWADSPENALRGAAFTLLAIATVSAILCFPKDVRAFRTALTLAMLAVLALSYFGVIAMPGLALHDGSGSEPQHAGLWRGAYSHKNVAGAVFAVVFFCGVYLFRCGQRWSGFVIALLAAFFVLKTGSKTSITLLPLVAAIVIIGSLTGRWLLTIGIALTLTVMAFLTIGTVLSPLFDQIVQTVVPGTTFTGRMDLWRFALEVFEGHEWTGFGLNAFWQSQVVYGTERNFELSWDPRGSPNAHNGYLDIAISMGLPGLVLAVIVLVVLPLWDFTRVGRDRESQRLGQLFLMVLAYLLLNAFLESFLFDRANPIWMAVCFAVIGLRLLSRHSVRA</sequence>
<dbReference type="AlphaFoldDB" id="Q1YH89"/>
<feature type="transmembrane region" description="Helical" evidence="5">
    <location>
        <begin position="28"/>
        <end position="48"/>
    </location>
</feature>
<evidence type="ECO:0000256" key="4">
    <source>
        <dbReference type="ARBA" id="ARBA00023136"/>
    </source>
</evidence>
<feature type="transmembrane region" description="Helical" evidence="5">
    <location>
        <begin position="210"/>
        <end position="228"/>
    </location>
</feature>
<feature type="transmembrane region" description="Helical" evidence="5">
    <location>
        <begin position="60"/>
        <end position="77"/>
    </location>
</feature>
<dbReference type="BioCyc" id="AURANTIMONAS:SI859A1_00349-MONOMER"/>
<feature type="transmembrane region" description="Helical" evidence="5">
    <location>
        <begin position="89"/>
        <end position="105"/>
    </location>
</feature>
<dbReference type="HOGENOM" id="CLU_039809_1_0_5"/>
<feature type="transmembrane region" description="Helical" evidence="5">
    <location>
        <begin position="111"/>
        <end position="131"/>
    </location>
</feature>
<comment type="subcellular location">
    <subcellularLocation>
        <location evidence="1">Membrane</location>
        <topology evidence="1">Multi-pass membrane protein</topology>
    </subcellularLocation>
</comment>
<dbReference type="OrthoDB" id="4391260at2"/>
<reference evidence="7 8" key="1">
    <citation type="journal article" date="2008" name="Appl. Environ. Microbiol.">
        <title>Genomic insights into Mn(II) oxidation by the marine alphaproteobacterium Aurantimonas sp. strain SI85-9A1.</title>
        <authorList>
            <person name="Dick G.J."/>
            <person name="Podell S."/>
            <person name="Johnson H.A."/>
            <person name="Rivera-Espinoza Y."/>
            <person name="Bernier-Latmani R."/>
            <person name="McCarthy J.K."/>
            <person name="Torpey J.W."/>
            <person name="Clement B.G."/>
            <person name="Gaasterland T."/>
            <person name="Tebo B.M."/>
        </authorList>
    </citation>
    <scope>NUCLEOTIDE SEQUENCE [LARGE SCALE GENOMIC DNA]</scope>
    <source>
        <strain evidence="7 8">SI85-9A1</strain>
    </source>
</reference>